<proteinExistence type="inferred from homology"/>
<dbReference type="Proteomes" id="UP000436088">
    <property type="component" value="Unassembled WGS sequence"/>
</dbReference>
<keyword evidence="4" id="KW-0963">Cytoplasm</keyword>
<dbReference type="EMBL" id="VEPZ02001002">
    <property type="protein sequence ID" value="KAE8703108.1"/>
    <property type="molecule type" value="Genomic_DNA"/>
</dbReference>
<keyword evidence="8" id="KW-0732">Signal</keyword>
<feature type="signal peptide" evidence="8">
    <location>
        <begin position="1"/>
        <end position="27"/>
    </location>
</feature>
<name>A0A6A3AGB5_HIBSY</name>
<accession>A0A6A3AGB5</accession>
<keyword evidence="3" id="KW-1003">Cell membrane</keyword>
<dbReference type="GO" id="GO:0005829">
    <property type="term" value="C:cytosol"/>
    <property type="evidence" value="ECO:0007669"/>
    <property type="project" value="UniProtKB-SubCell"/>
</dbReference>
<evidence type="ECO:0000256" key="8">
    <source>
        <dbReference type="SAM" id="SignalP"/>
    </source>
</evidence>
<dbReference type="PANTHER" id="PTHR31220">
    <property type="entry name" value="HYCCIN RELATED"/>
    <property type="match status" value="1"/>
</dbReference>
<dbReference type="Pfam" id="PF09790">
    <property type="entry name" value="Hyccin"/>
    <property type="match status" value="1"/>
</dbReference>
<evidence type="ECO:0000256" key="4">
    <source>
        <dbReference type="ARBA" id="ARBA00022490"/>
    </source>
</evidence>
<dbReference type="GO" id="GO:0046854">
    <property type="term" value="P:phosphatidylinositol phosphate biosynthetic process"/>
    <property type="evidence" value="ECO:0007669"/>
    <property type="project" value="TreeGrafter"/>
</dbReference>
<feature type="chain" id="PRO_5025476023" description="Hyccin" evidence="8">
    <location>
        <begin position="28"/>
        <end position="394"/>
    </location>
</feature>
<evidence type="ECO:0000313" key="9">
    <source>
        <dbReference type="EMBL" id="KAE8703108.1"/>
    </source>
</evidence>
<dbReference type="InterPro" id="IPR018619">
    <property type="entry name" value="Hyccin"/>
</dbReference>
<reference evidence="9" key="1">
    <citation type="submission" date="2019-09" db="EMBL/GenBank/DDBJ databases">
        <title>Draft genome information of white flower Hibiscus syriacus.</title>
        <authorList>
            <person name="Kim Y.-M."/>
        </authorList>
    </citation>
    <scope>NUCLEOTIDE SEQUENCE [LARGE SCALE GENOMIC DNA]</scope>
    <source>
        <strain evidence="9">YM2019G1</strain>
    </source>
</reference>
<evidence type="ECO:0000256" key="1">
    <source>
        <dbReference type="ARBA" id="ARBA00004236"/>
    </source>
</evidence>
<keyword evidence="10" id="KW-1185">Reference proteome</keyword>
<comment type="subcellular location">
    <subcellularLocation>
        <location evidence="1">Cell membrane</location>
    </subcellularLocation>
    <subcellularLocation>
        <location evidence="2">Cytoplasm</location>
        <location evidence="2">Cytosol</location>
    </subcellularLocation>
</comment>
<feature type="region of interest" description="Disordered" evidence="7">
    <location>
        <begin position="248"/>
        <end position="267"/>
    </location>
</feature>
<evidence type="ECO:0000256" key="6">
    <source>
        <dbReference type="ARBA" id="ARBA00034482"/>
    </source>
</evidence>
<comment type="caution">
    <text evidence="9">The sequence shown here is derived from an EMBL/GenBank/DDBJ whole genome shotgun (WGS) entry which is preliminary data.</text>
</comment>
<gene>
    <name evidence="9" type="ORF">F3Y22_tig00110474pilonHSYRG00131</name>
</gene>
<keyword evidence="5" id="KW-0472">Membrane</keyword>
<evidence type="ECO:0000256" key="2">
    <source>
        <dbReference type="ARBA" id="ARBA00004514"/>
    </source>
</evidence>
<evidence type="ECO:0008006" key="11">
    <source>
        <dbReference type="Google" id="ProtNLM"/>
    </source>
</evidence>
<feature type="compositionally biased region" description="Polar residues" evidence="7">
    <location>
        <begin position="248"/>
        <end position="260"/>
    </location>
</feature>
<dbReference type="GO" id="GO:0072659">
    <property type="term" value="P:protein localization to plasma membrane"/>
    <property type="evidence" value="ECO:0007669"/>
    <property type="project" value="TreeGrafter"/>
</dbReference>
<evidence type="ECO:0000256" key="7">
    <source>
        <dbReference type="SAM" id="MobiDB-lite"/>
    </source>
</evidence>
<evidence type="ECO:0000256" key="5">
    <source>
        <dbReference type="ARBA" id="ARBA00023136"/>
    </source>
</evidence>
<protein>
    <recommendedName>
        <fullName evidence="11">Hyccin</fullName>
    </recommendedName>
</protein>
<organism evidence="9 10">
    <name type="scientific">Hibiscus syriacus</name>
    <name type="common">Rose of Sharon</name>
    <dbReference type="NCBI Taxonomy" id="106335"/>
    <lineage>
        <taxon>Eukaryota</taxon>
        <taxon>Viridiplantae</taxon>
        <taxon>Streptophyta</taxon>
        <taxon>Embryophyta</taxon>
        <taxon>Tracheophyta</taxon>
        <taxon>Spermatophyta</taxon>
        <taxon>Magnoliopsida</taxon>
        <taxon>eudicotyledons</taxon>
        <taxon>Gunneridae</taxon>
        <taxon>Pentapetalae</taxon>
        <taxon>rosids</taxon>
        <taxon>malvids</taxon>
        <taxon>Malvales</taxon>
        <taxon>Malvaceae</taxon>
        <taxon>Malvoideae</taxon>
        <taxon>Hibiscus</taxon>
    </lineage>
</organism>
<dbReference type="GO" id="GO:0005886">
    <property type="term" value="C:plasma membrane"/>
    <property type="evidence" value="ECO:0007669"/>
    <property type="project" value="UniProtKB-SubCell"/>
</dbReference>
<comment type="similarity">
    <text evidence="6">Belongs to the Hyccin family.</text>
</comment>
<dbReference type="PANTHER" id="PTHR31220:SF1">
    <property type="entry name" value="GH21176P"/>
    <property type="match status" value="1"/>
</dbReference>
<sequence length="394" mass="42818">MHSWWESVSKQRSCILALAALLPSGGATVSSLADSDRPAVSLLSSPSACSLISSVLSSPTSGSGSDLLCQWLYETFQSSDPHLRLLVLSFIPLLSGIYFSRIHSSDSSSLLSLAGFEAVLAVYSSEAKSRAGKPLLVQIPDLSQPSLYHTPRNKSIDDRSRQSVGVLSPPLEPHLAVKSTKRAIIVGTVFDCYYKQISQMSAWSKLDFCKFAAAWAGQDCPCRTKFDRDDDDHRENVNANGNCYNQVSREDSGFNNGTRSRNGDEADYEDDVIKEVVVEEMNNLGINGNVENMEIKGVRIPLPWELLRPVVTILGHCLFGPLNSQDVKDAASVTVRCLYARASHDLAPQAILALQSLIRLDKSARAAATAATNTTSNANTPSKTKKLEILLVSK</sequence>
<evidence type="ECO:0000313" key="10">
    <source>
        <dbReference type="Proteomes" id="UP000436088"/>
    </source>
</evidence>
<evidence type="ECO:0000256" key="3">
    <source>
        <dbReference type="ARBA" id="ARBA00022475"/>
    </source>
</evidence>
<dbReference type="AlphaFoldDB" id="A0A6A3AGB5"/>